<reference evidence="11" key="1">
    <citation type="journal article" date="2019" name="Int. J. Syst. Evol. Microbiol.">
        <title>The Global Catalogue of Microorganisms (GCM) 10K type strain sequencing project: providing services to taxonomists for standard genome sequencing and annotation.</title>
        <authorList>
            <consortium name="The Broad Institute Genomics Platform"/>
            <consortium name="The Broad Institute Genome Sequencing Center for Infectious Disease"/>
            <person name="Wu L."/>
            <person name="Ma J."/>
        </authorList>
    </citation>
    <scope>NUCLEOTIDE SEQUENCE [LARGE SCALE GENOMIC DNA]</scope>
    <source>
        <strain evidence="11">KCTC 12907</strain>
    </source>
</reference>
<dbReference type="PANTHER" id="PTHR34220">
    <property type="entry name" value="SENSOR HISTIDINE KINASE YPDA"/>
    <property type="match status" value="1"/>
</dbReference>
<evidence type="ECO:0000256" key="1">
    <source>
        <dbReference type="ARBA" id="ARBA00000085"/>
    </source>
</evidence>
<dbReference type="InterPro" id="IPR003594">
    <property type="entry name" value="HATPase_dom"/>
</dbReference>
<evidence type="ECO:0000256" key="5">
    <source>
        <dbReference type="ARBA" id="ARBA00022777"/>
    </source>
</evidence>
<protein>
    <recommendedName>
        <fullName evidence="2">histidine kinase</fullName>
        <ecNumber evidence="2">2.7.13.3</ecNumber>
    </recommendedName>
</protein>
<feature type="transmembrane region" description="Helical" evidence="8">
    <location>
        <begin position="292"/>
        <end position="315"/>
    </location>
</feature>
<dbReference type="SMART" id="SM00387">
    <property type="entry name" value="HATPase_c"/>
    <property type="match status" value="1"/>
</dbReference>
<dbReference type="InterPro" id="IPR050640">
    <property type="entry name" value="Bact_2-comp_sensor_kinase"/>
</dbReference>
<evidence type="ECO:0000259" key="9">
    <source>
        <dbReference type="PROSITE" id="PS50109"/>
    </source>
</evidence>
<keyword evidence="8" id="KW-0472">Membrane</keyword>
<dbReference type="Pfam" id="PF02518">
    <property type="entry name" value="HATPase_c"/>
    <property type="match status" value="1"/>
</dbReference>
<dbReference type="PROSITE" id="PS50109">
    <property type="entry name" value="HIS_KIN"/>
    <property type="match status" value="1"/>
</dbReference>
<gene>
    <name evidence="10" type="ORF">ACFQMJ_09570</name>
</gene>
<keyword evidence="3 10" id="KW-0808">Transferase</keyword>
<evidence type="ECO:0000256" key="2">
    <source>
        <dbReference type="ARBA" id="ARBA00012438"/>
    </source>
</evidence>
<evidence type="ECO:0000256" key="3">
    <source>
        <dbReference type="ARBA" id="ARBA00022679"/>
    </source>
</evidence>
<dbReference type="Proteomes" id="UP001596378">
    <property type="component" value="Unassembled WGS sequence"/>
</dbReference>
<dbReference type="SUPFAM" id="SSF55874">
    <property type="entry name" value="ATPase domain of HSP90 chaperone/DNA topoisomerase II/histidine kinase"/>
    <property type="match status" value="1"/>
</dbReference>
<evidence type="ECO:0000256" key="6">
    <source>
        <dbReference type="ARBA" id="ARBA00022840"/>
    </source>
</evidence>
<evidence type="ECO:0000313" key="10">
    <source>
        <dbReference type="EMBL" id="MFC7148773.1"/>
    </source>
</evidence>
<dbReference type="InterPro" id="IPR010559">
    <property type="entry name" value="Sig_transdc_His_kin_internal"/>
</dbReference>
<dbReference type="PRINTS" id="PR00344">
    <property type="entry name" value="BCTRLSENSOR"/>
</dbReference>
<keyword evidence="7" id="KW-0902">Two-component regulatory system</keyword>
<dbReference type="Pfam" id="PF06580">
    <property type="entry name" value="His_kinase"/>
    <property type="match status" value="1"/>
</dbReference>
<evidence type="ECO:0000256" key="4">
    <source>
        <dbReference type="ARBA" id="ARBA00022741"/>
    </source>
</evidence>
<evidence type="ECO:0000256" key="8">
    <source>
        <dbReference type="SAM" id="Phobius"/>
    </source>
</evidence>
<keyword evidence="6" id="KW-0067">ATP-binding</keyword>
<feature type="transmembrane region" description="Helical" evidence="8">
    <location>
        <begin position="12"/>
        <end position="35"/>
    </location>
</feature>
<dbReference type="CDD" id="cd06225">
    <property type="entry name" value="HAMP"/>
    <property type="match status" value="1"/>
</dbReference>
<keyword evidence="8" id="KW-1133">Transmembrane helix</keyword>
<evidence type="ECO:0000256" key="7">
    <source>
        <dbReference type="ARBA" id="ARBA00023012"/>
    </source>
</evidence>
<keyword evidence="4" id="KW-0547">Nucleotide-binding</keyword>
<organism evidence="10 11">
    <name type="scientific">Cohnella cellulosilytica</name>
    <dbReference type="NCBI Taxonomy" id="986710"/>
    <lineage>
        <taxon>Bacteria</taxon>
        <taxon>Bacillati</taxon>
        <taxon>Bacillota</taxon>
        <taxon>Bacilli</taxon>
        <taxon>Bacillales</taxon>
        <taxon>Paenibacillaceae</taxon>
        <taxon>Cohnella</taxon>
    </lineage>
</organism>
<dbReference type="InterPro" id="IPR004358">
    <property type="entry name" value="Sig_transdc_His_kin-like_C"/>
</dbReference>
<dbReference type="Gene3D" id="3.30.565.10">
    <property type="entry name" value="Histidine kinase-like ATPase, C-terminal domain"/>
    <property type="match status" value="1"/>
</dbReference>
<dbReference type="GO" id="GO:0004673">
    <property type="term" value="F:protein histidine kinase activity"/>
    <property type="evidence" value="ECO:0007669"/>
    <property type="project" value="UniProtKB-EC"/>
</dbReference>
<name>A0ABW2F6D8_9BACL</name>
<dbReference type="InterPro" id="IPR005467">
    <property type="entry name" value="His_kinase_dom"/>
</dbReference>
<keyword evidence="11" id="KW-1185">Reference proteome</keyword>
<evidence type="ECO:0000313" key="11">
    <source>
        <dbReference type="Proteomes" id="UP001596378"/>
    </source>
</evidence>
<dbReference type="Gene3D" id="6.10.340.10">
    <property type="match status" value="1"/>
</dbReference>
<keyword evidence="8" id="KW-0812">Transmembrane</keyword>
<sequence>MIERTRHPLSMRYRFMLVFFALIVIPFALVGYLAWSKSEKTIRGSHLDSVAQTAKNLDNFFRYVMNEQDKIMASDELQALFDPAQNDPADEIAYSNKIISYVDALNYSNKLFRIRLFPLNPSEHPTYMRSAYGRLDLDQAPWFVDIAANGRPFWKRFDSEDHPNLFVQPTLGNVKRLHSLKTYAPLGVVVMEIRPSILEEFIYPMRQFRNQELLLVDKNGFPAYSSNGRYGAVDPGLRDELKPSLASATIDHAGRKSLLSLSAVMGDELRLVSIVPNKDLNNPIAVLNKVTVALLGFYFLLSLFLAGYLTVTYTSPISQLVRRMKAMGRSDFKDDMLADTRYADRSDEVGLLYRGMSAMVGEIHRLLKETKDSEKRKKQLEFQVLAYQINPHFLYNTLDTIRWKAEAHNVGEIGEIVSSLGSLFRLSLNGGRELTSVERELELLKAYVDIEKTRRSRPIRVTYMIEEEIRELPLMRLVLQPLVENAIRHGISGKGETGMIIVQGGLEEEKLVFRVTDNGPGIPEDIARELLGSGTDPSRKEREGGLGLINVHERLKHYFGDPYGLEIESEAGQGATIVLKHPVLPKDATDLDGLADPVG</sequence>
<dbReference type="EC" id="2.7.13.3" evidence="2"/>
<accession>A0ABW2F6D8</accession>
<dbReference type="InterPro" id="IPR036890">
    <property type="entry name" value="HATPase_C_sf"/>
</dbReference>
<comment type="caution">
    <text evidence="10">The sequence shown here is derived from an EMBL/GenBank/DDBJ whole genome shotgun (WGS) entry which is preliminary data.</text>
</comment>
<feature type="domain" description="Histidine kinase" evidence="9">
    <location>
        <begin position="475"/>
        <end position="585"/>
    </location>
</feature>
<comment type="catalytic activity">
    <reaction evidence="1">
        <text>ATP + protein L-histidine = ADP + protein N-phospho-L-histidine.</text>
        <dbReference type="EC" id="2.7.13.3"/>
    </reaction>
</comment>
<dbReference type="RefSeq" id="WP_378052593.1">
    <property type="nucleotide sequence ID" value="NZ_JBHMDN010000055.1"/>
</dbReference>
<dbReference type="EMBL" id="JBHTAI010000005">
    <property type="protein sequence ID" value="MFC7148773.1"/>
    <property type="molecule type" value="Genomic_DNA"/>
</dbReference>
<proteinExistence type="predicted"/>
<keyword evidence="5 10" id="KW-0418">Kinase</keyword>
<dbReference type="PANTHER" id="PTHR34220:SF7">
    <property type="entry name" value="SENSOR HISTIDINE KINASE YPDA"/>
    <property type="match status" value="1"/>
</dbReference>